<feature type="region of interest" description="Disordered" evidence="1">
    <location>
        <begin position="60"/>
        <end position="81"/>
    </location>
</feature>
<evidence type="ECO:0000313" key="3">
    <source>
        <dbReference type="WBParaSite" id="PSU_v2.g4242.t1"/>
    </source>
</evidence>
<keyword evidence="2" id="KW-1185">Reference proteome</keyword>
<proteinExistence type="predicted"/>
<name>A0A914YW94_9BILA</name>
<dbReference type="WBParaSite" id="PSU_v2.g4242.t1">
    <property type="protein sequence ID" value="PSU_v2.g4242.t1"/>
    <property type="gene ID" value="PSU_v2.g4242"/>
</dbReference>
<feature type="compositionally biased region" description="Low complexity" evidence="1">
    <location>
        <begin position="60"/>
        <end position="69"/>
    </location>
</feature>
<dbReference type="Proteomes" id="UP000887577">
    <property type="component" value="Unplaced"/>
</dbReference>
<dbReference type="AlphaFoldDB" id="A0A914YW94"/>
<accession>A0A914YW94</accession>
<evidence type="ECO:0000313" key="2">
    <source>
        <dbReference type="Proteomes" id="UP000887577"/>
    </source>
</evidence>
<reference evidence="3" key="1">
    <citation type="submission" date="2022-11" db="UniProtKB">
        <authorList>
            <consortium name="WormBaseParasite"/>
        </authorList>
    </citation>
    <scope>IDENTIFICATION</scope>
</reference>
<protein>
    <submittedName>
        <fullName evidence="3">Uncharacterized protein</fullName>
    </submittedName>
</protein>
<sequence length="81" mass="9593">MLKREAEFFSLQDFEKLLDHLLEKQINSLQEYPRQSQINEEMLELLRKMSHQQVAASYNHNNSSISNNNHMGLTQVNGIYR</sequence>
<organism evidence="2 3">
    <name type="scientific">Panagrolaimus superbus</name>
    <dbReference type="NCBI Taxonomy" id="310955"/>
    <lineage>
        <taxon>Eukaryota</taxon>
        <taxon>Metazoa</taxon>
        <taxon>Ecdysozoa</taxon>
        <taxon>Nematoda</taxon>
        <taxon>Chromadorea</taxon>
        <taxon>Rhabditida</taxon>
        <taxon>Tylenchina</taxon>
        <taxon>Panagrolaimomorpha</taxon>
        <taxon>Panagrolaimoidea</taxon>
        <taxon>Panagrolaimidae</taxon>
        <taxon>Panagrolaimus</taxon>
    </lineage>
</organism>
<feature type="compositionally biased region" description="Polar residues" evidence="1">
    <location>
        <begin position="70"/>
        <end position="81"/>
    </location>
</feature>
<evidence type="ECO:0000256" key="1">
    <source>
        <dbReference type="SAM" id="MobiDB-lite"/>
    </source>
</evidence>